<keyword evidence="4 10" id="KW-0963">Cytoplasm</keyword>
<dbReference type="Gene3D" id="1.10.1900.10">
    <property type="entry name" value="c-terminal domain of poly(a) binding protein"/>
    <property type="match status" value="1"/>
</dbReference>
<feature type="domain" description="RRM" evidence="12">
    <location>
        <begin position="354"/>
        <end position="431"/>
    </location>
</feature>
<dbReference type="InterPro" id="IPR045305">
    <property type="entry name" value="RRM2_I_PABPs"/>
</dbReference>
<dbReference type="GO" id="GO:0005829">
    <property type="term" value="C:cytosol"/>
    <property type="evidence" value="ECO:0000318"/>
    <property type="project" value="GO_Central"/>
</dbReference>
<evidence type="ECO:0000256" key="8">
    <source>
        <dbReference type="ARBA" id="ARBA00022884"/>
    </source>
</evidence>
<evidence type="ECO:0000256" key="3">
    <source>
        <dbReference type="ARBA" id="ARBA00022448"/>
    </source>
</evidence>
<dbReference type="GO" id="GO:0010494">
    <property type="term" value="C:cytoplasmic stress granule"/>
    <property type="evidence" value="ECO:0000318"/>
    <property type="project" value="GO_Central"/>
</dbReference>
<dbReference type="FunFam" id="1.10.1900.10:FF:000004">
    <property type="entry name" value="Polyadenylate-binding protein"/>
    <property type="match status" value="1"/>
</dbReference>
<dbReference type="InterPro" id="IPR012677">
    <property type="entry name" value="Nucleotide-bd_a/b_plait_sf"/>
</dbReference>
<dbReference type="CDD" id="cd12381">
    <property type="entry name" value="RRM4_I_PABPs"/>
    <property type="match status" value="1"/>
</dbReference>
<dbReference type="FunCoup" id="E3KKH0">
    <property type="interactions" value="400"/>
</dbReference>
<reference key="1">
    <citation type="submission" date="2007-01" db="EMBL/GenBank/DDBJ databases">
        <title>The Genome Sequence of Puccinia graminis f. sp. tritici Strain CRL 75-36-700-3.</title>
        <authorList>
            <consortium name="The Broad Institute Genome Sequencing Platform"/>
            <person name="Birren B."/>
            <person name="Lander E."/>
            <person name="Galagan J."/>
            <person name="Nusbaum C."/>
            <person name="Devon K."/>
            <person name="Cuomo C."/>
            <person name="Jaffe D."/>
            <person name="Butler J."/>
            <person name="Alvarez P."/>
            <person name="Gnerre S."/>
            <person name="Grabherr M."/>
            <person name="Mauceli E."/>
            <person name="Brockman W."/>
            <person name="Young S."/>
            <person name="LaButti K."/>
            <person name="Sykes S."/>
            <person name="DeCaprio D."/>
            <person name="Crawford M."/>
            <person name="Koehrsen M."/>
            <person name="Engels R."/>
            <person name="Montgomery P."/>
            <person name="Pearson M."/>
            <person name="Howarth C."/>
            <person name="Larson L."/>
            <person name="White J."/>
            <person name="Zeng Q."/>
            <person name="Kodira C."/>
            <person name="Yandava C."/>
            <person name="Alvarado L."/>
            <person name="O'Leary S."/>
            <person name="Szabo L."/>
            <person name="Dean R."/>
            <person name="Schein J."/>
        </authorList>
    </citation>
    <scope>NUCLEOTIDE SEQUENCE</scope>
    <source>
        <strain>CRL 75-36-700-3</strain>
    </source>
</reference>
<dbReference type="InterPro" id="IPR034364">
    <property type="entry name" value="PABP_RRM1"/>
</dbReference>
<dbReference type="SMART" id="SM00517">
    <property type="entry name" value="PolyA"/>
    <property type="match status" value="1"/>
</dbReference>
<dbReference type="InterPro" id="IPR006515">
    <property type="entry name" value="PABP_1234"/>
</dbReference>
<dbReference type="GO" id="GO:1990904">
    <property type="term" value="C:ribonucleoprotein complex"/>
    <property type="evidence" value="ECO:0000318"/>
    <property type="project" value="GO_Central"/>
</dbReference>
<keyword evidence="3" id="KW-0813">Transport</keyword>
<dbReference type="GO" id="GO:0003730">
    <property type="term" value="F:mRNA 3'-UTR binding"/>
    <property type="evidence" value="ECO:0000318"/>
    <property type="project" value="GO_Central"/>
</dbReference>
<evidence type="ECO:0000256" key="1">
    <source>
        <dbReference type="ARBA" id="ARBA00004496"/>
    </source>
</evidence>
<dbReference type="GO" id="GO:0006417">
    <property type="term" value="P:regulation of translation"/>
    <property type="evidence" value="ECO:0007669"/>
    <property type="project" value="UniProtKB-KW"/>
</dbReference>
<dbReference type="KEGG" id="pgr:PGTG_10266"/>
<dbReference type="OrthoDB" id="19742at2759"/>
<dbReference type="FunFam" id="3.30.70.330:FF:000003">
    <property type="entry name" value="Polyadenylate-binding protein"/>
    <property type="match status" value="1"/>
</dbReference>
<evidence type="ECO:0000256" key="4">
    <source>
        <dbReference type="ARBA" id="ARBA00022490"/>
    </source>
</evidence>
<reference evidence="15" key="2">
    <citation type="journal article" date="2011" name="Proc. Natl. Acad. Sci. U.S.A.">
        <title>Obligate biotrophy features unraveled by the genomic analysis of rust fungi.</title>
        <authorList>
            <person name="Duplessis S."/>
            <person name="Cuomo C.A."/>
            <person name="Lin Y.-C."/>
            <person name="Aerts A."/>
            <person name="Tisserant E."/>
            <person name="Veneault-Fourrey C."/>
            <person name="Joly D.L."/>
            <person name="Hacquard S."/>
            <person name="Amselem J."/>
            <person name="Cantarel B.L."/>
            <person name="Chiu R."/>
            <person name="Coutinho P.M."/>
            <person name="Feau N."/>
            <person name="Field M."/>
            <person name="Frey P."/>
            <person name="Gelhaye E."/>
            <person name="Goldberg J."/>
            <person name="Grabherr M.G."/>
            <person name="Kodira C.D."/>
            <person name="Kohler A."/>
            <person name="Kuees U."/>
            <person name="Lindquist E.A."/>
            <person name="Lucas S.M."/>
            <person name="Mago R."/>
            <person name="Mauceli E."/>
            <person name="Morin E."/>
            <person name="Murat C."/>
            <person name="Pangilinan J.L."/>
            <person name="Park R."/>
            <person name="Pearson M."/>
            <person name="Quesneville H."/>
            <person name="Rouhier N."/>
            <person name="Sakthikumar S."/>
            <person name="Salamov A.A."/>
            <person name="Schmutz J."/>
            <person name="Selles B."/>
            <person name="Shapiro H."/>
            <person name="Tanguay P."/>
            <person name="Tuskan G.A."/>
            <person name="Henrissat B."/>
            <person name="Van de Peer Y."/>
            <person name="Rouze P."/>
            <person name="Ellis J.G."/>
            <person name="Dodds P.N."/>
            <person name="Schein J.E."/>
            <person name="Zhong S."/>
            <person name="Hamelin R.C."/>
            <person name="Grigoriev I.V."/>
            <person name="Szabo L.J."/>
            <person name="Martin F."/>
        </authorList>
    </citation>
    <scope>NUCLEOTIDE SEQUENCE [LARGE SCALE GENOMIC DNA]</scope>
    <source>
        <strain evidence="15">CRL 75-36-700-3 / race SCCL</strain>
    </source>
</reference>
<dbReference type="PROSITE" id="PS51309">
    <property type="entry name" value="PABC"/>
    <property type="match status" value="1"/>
</dbReference>
<dbReference type="GO" id="GO:0051028">
    <property type="term" value="P:mRNA transport"/>
    <property type="evidence" value="ECO:0007669"/>
    <property type="project" value="UniProtKB-KW"/>
</dbReference>
<keyword evidence="8 9" id="KW-0694">RNA-binding</keyword>
<evidence type="ECO:0000313" key="15">
    <source>
        <dbReference type="Proteomes" id="UP000008783"/>
    </source>
</evidence>
<organism evidence="14 15">
    <name type="scientific">Puccinia graminis f. sp. tritici (strain CRL 75-36-700-3 / race SCCL)</name>
    <name type="common">Black stem rust fungus</name>
    <dbReference type="NCBI Taxonomy" id="418459"/>
    <lineage>
        <taxon>Eukaryota</taxon>
        <taxon>Fungi</taxon>
        <taxon>Dikarya</taxon>
        <taxon>Basidiomycota</taxon>
        <taxon>Pucciniomycotina</taxon>
        <taxon>Pucciniomycetes</taxon>
        <taxon>Pucciniales</taxon>
        <taxon>Pucciniaceae</taxon>
        <taxon>Puccinia</taxon>
    </lineage>
</organism>
<dbReference type="PROSITE" id="PS50102">
    <property type="entry name" value="RRM"/>
    <property type="match status" value="4"/>
</dbReference>
<dbReference type="Proteomes" id="UP000008783">
    <property type="component" value="Unassembled WGS sequence"/>
</dbReference>
<evidence type="ECO:0000256" key="2">
    <source>
        <dbReference type="ARBA" id="ARBA00008557"/>
    </source>
</evidence>
<proteinExistence type="inferred from homology"/>
<dbReference type="GO" id="GO:0005634">
    <property type="term" value="C:nucleus"/>
    <property type="evidence" value="ECO:0000318"/>
    <property type="project" value="GO_Central"/>
</dbReference>
<dbReference type="InterPro" id="IPR002004">
    <property type="entry name" value="PABP_HYD_C"/>
</dbReference>
<dbReference type="CDD" id="cd12378">
    <property type="entry name" value="RRM1_I_PABPs"/>
    <property type="match status" value="1"/>
</dbReference>
<dbReference type="Gene3D" id="3.30.70.330">
    <property type="match status" value="4"/>
</dbReference>
<dbReference type="GeneID" id="10526768"/>
<dbReference type="CDD" id="cd12380">
    <property type="entry name" value="RRM3_I_PABPs"/>
    <property type="match status" value="1"/>
</dbReference>
<dbReference type="EMBL" id="DS178292">
    <property type="protein sequence ID" value="EFP84795.2"/>
    <property type="molecule type" value="Genomic_DNA"/>
</dbReference>
<dbReference type="Pfam" id="PF00658">
    <property type="entry name" value="MLLE"/>
    <property type="match status" value="1"/>
</dbReference>
<dbReference type="SUPFAM" id="SSF63570">
    <property type="entry name" value="PABC (PABP) domain"/>
    <property type="match status" value="1"/>
</dbReference>
<feature type="domain" description="RRM" evidence="12">
    <location>
        <begin position="261"/>
        <end position="338"/>
    </location>
</feature>
<evidence type="ECO:0000256" key="6">
    <source>
        <dbReference type="ARBA" id="ARBA00022816"/>
    </source>
</evidence>
<comment type="similarity">
    <text evidence="2 10">Belongs to the polyadenylate-binding protein type-1 family.</text>
</comment>
<dbReference type="Pfam" id="PF00076">
    <property type="entry name" value="RRM_1"/>
    <property type="match status" value="4"/>
</dbReference>
<keyword evidence="5" id="KW-0677">Repeat</keyword>
<name>E3KKH0_PUCGT</name>
<evidence type="ECO:0000256" key="11">
    <source>
        <dbReference type="SAM" id="MobiDB-lite"/>
    </source>
</evidence>
<dbReference type="FunFam" id="3.30.70.330:FF:000441">
    <property type="entry name" value="Polyadenylate-binding protein"/>
    <property type="match status" value="1"/>
</dbReference>
<dbReference type="InterPro" id="IPR035979">
    <property type="entry name" value="RBD_domain_sf"/>
</dbReference>
<feature type="region of interest" description="Disordered" evidence="11">
    <location>
        <begin position="122"/>
        <end position="173"/>
    </location>
</feature>
<feature type="region of interest" description="Disordered" evidence="11">
    <location>
        <begin position="619"/>
        <end position="709"/>
    </location>
</feature>
<feature type="domain" description="RRM" evidence="12">
    <location>
        <begin position="173"/>
        <end position="251"/>
    </location>
</feature>
<keyword evidence="7" id="KW-0810">Translation regulation</keyword>
<accession>E3KKH0</accession>
<dbReference type="SMART" id="SM00361">
    <property type="entry name" value="RRM_1"/>
    <property type="match status" value="2"/>
</dbReference>
<feature type="compositionally biased region" description="Polar residues" evidence="11">
    <location>
        <begin position="149"/>
        <end position="173"/>
    </location>
</feature>
<evidence type="ECO:0000256" key="5">
    <source>
        <dbReference type="ARBA" id="ARBA00022737"/>
    </source>
</evidence>
<dbReference type="STRING" id="418459.E3KKH0"/>
<comment type="function">
    <text evidence="10">Binds the poly(A) tail of mRNA.</text>
</comment>
<dbReference type="SMART" id="SM00360">
    <property type="entry name" value="RRM"/>
    <property type="match status" value="4"/>
</dbReference>
<evidence type="ECO:0000256" key="10">
    <source>
        <dbReference type="RuleBase" id="RU362004"/>
    </source>
</evidence>
<dbReference type="NCBIfam" id="TIGR01628">
    <property type="entry name" value="PABP-1234"/>
    <property type="match status" value="1"/>
</dbReference>
<dbReference type="InParanoid" id="E3KKH0"/>
<protein>
    <recommendedName>
        <fullName evidence="10">Polyadenylate-binding protein</fullName>
        <shortName evidence="10">PABP</shortName>
    </recommendedName>
</protein>
<feature type="domain" description="RRM" evidence="12">
    <location>
        <begin position="457"/>
        <end position="534"/>
    </location>
</feature>
<dbReference type="FunFam" id="3.30.70.330:FF:000590">
    <property type="entry name" value="Polyadenylate-binding protein 5"/>
    <property type="match status" value="1"/>
</dbReference>
<dbReference type="GO" id="GO:0008266">
    <property type="term" value="F:poly(U) RNA binding"/>
    <property type="evidence" value="ECO:0000318"/>
    <property type="project" value="GO_Central"/>
</dbReference>
<keyword evidence="6" id="KW-0509">mRNA transport</keyword>
<gene>
    <name evidence="14" type="ORF">PGTG_10266</name>
</gene>
<dbReference type="GO" id="GO:0008143">
    <property type="term" value="F:poly(A) binding"/>
    <property type="evidence" value="ECO:0000318"/>
    <property type="project" value="GO_Central"/>
</dbReference>
<evidence type="ECO:0000313" key="14">
    <source>
        <dbReference type="EMBL" id="EFP84795.2"/>
    </source>
</evidence>
<sequence>MSAALPCLYPKSLPPPPLVEPKTSLLVCASFTNPKLLLTFFRSFIPTPPPSYTSTRSHHHLLSTHTAGLGSVFLAKRNLIRRTPLTRVAMSSAVAAAVAPSEMPGSVKDTSAPVVQNNEVPVATNPSVEPTPAGAPAANPAAAAPAVPVQNTSVPSSIATTTPNASPASQPNTSLYVGELDPTVTEAMLYEIFSMIGPVASIRVCRDAVTRRSLGYAYVNYLNAADAERALEQLNYSLIKNKACRIMWSQRDPSLRKTGQGNIFIKNLDETIDNKALHDTFAAFGDILSCKVATDEHGASKGYGFVHYVTGESAEAAIKGVNGMQLNDKVVFVGIHVPRRDRQAKIDEVRSQFTNLYIKNLPTETTTEELNEVFGKFGPITSAAVQSDEHGKHRGFGFVNYENHESASKAVDALHDKDYKGNVLYVARAQKRTERDAELKKAHEQQKYETTLKYQGVNLYVKNLDDEYDDEKLQNEFTPFGTITSCKVMKDEKGTSKGFGFVCFSSPDEATKAVAEMNGKMLGSKPLYVSLAQRKEVRKQQLEAQMSQRSQMRSQQIAAAGIPGAPYGAPPNPMYFGGAAAYPPHGGRGMMYPPNGMPAGMPPRPRYAPPGQMAPMGMPGGAPYPPHPQDYPGYPVGGPVPPVGGMRGIPGPPAHLGGPNPPNFRGGNGAPIPPMNGRGSAPSTNGPGSMRGAPPQSRDGYAPSSLSGRAVSHRVSDIAPVGLSPAALAKASPAEQKQMLGEALYPQIAEKQPEKAGKITGMILEIENAELIHLLENRPALDAKVQEAVQVLDEYERKDAKGEF</sequence>
<dbReference type="SUPFAM" id="SSF54928">
    <property type="entry name" value="RNA-binding domain, RBD"/>
    <property type="match status" value="2"/>
</dbReference>
<dbReference type="InterPro" id="IPR000504">
    <property type="entry name" value="RRM_dom"/>
</dbReference>
<keyword evidence="15" id="KW-1185">Reference proteome</keyword>
<evidence type="ECO:0000256" key="9">
    <source>
        <dbReference type="PROSITE-ProRule" id="PRU00176"/>
    </source>
</evidence>
<feature type="domain" description="PABC" evidence="13">
    <location>
        <begin position="720"/>
        <end position="797"/>
    </location>
</feature>
<dbReference type="FunFam" id="3.30.70.330:FF:000648">
    <property type="entry name" value="Polyadenylate-binding protein"/>
    <property type="match status" value="1"/>
</dbReference>
<dbReference type="VEuPathDB" id="FungiDB:PGTG_10266"/>
<dbReference type="CDD" id="cd12379">
    <property type="entry name" value="RRM2_I_PABPs"/>
    <property type="match status" value="1"/>
</dbReference>
<feature type="compositionally biased region" description="Low complexity" evidence="11">
    <location>
        <begin position="130"/>
        <end position="148"/>
    </location>
</feature>
<evidence type="ECO:0000259" key="13">
    <source>
        <dbReference type="PROSITE" id="PS51309"/>
    </source>
</evidence>
<dbReference type="InterPro" id="IPR003954">
    <property type="entry name" value="RRM_euk-type"/>
</dbReference>
<evidence type="ECO:0000256" key="7">
    <source>
        <dbReference type="ARBA" id="ARBA00022845"/>
    </source>
</evidence>
<dbReference type="PANTHER" id="PTHR24012">
    <property type="entry name" value="RNA BINDING PROTEIN"/>
    <property type="match status" value="1"/>
</dbReference>
<dbReference type="RefSeq" id="XP_003329214.2">
    <property type="nucleotide sequence ID" value="XM_003329166.2"/>
</dbReference>
<comment type="subcellular location">
    <subcellularLocation>
        <location evidence="1 10">Cytoplasm</location>
    </subcellularLocation>
</comment>
<dbReference type="InterPro" id="IPR036053">
    <property type="entry name" value="PABP-dom"/>
</dbReference>
<evidence type="ECO:0000259" key="12">
    <source>
        <dbReference type="PROSITE" id="PS50102"/>
    </source>
</evidence>
<dbReference type="AlphaFoldDB" id="E3KKH0"/>